<dbReference type="InterPro" id="IPR021840">
    <property type="entry name" value="DUF3433"/>
</dbReference>
<protein>
    <submittedName>
        <fullName evidence="3">Uncharacterized protein</fullName>
    </submittedName>
</protein>
<feature type="transmembrane region" description="Helical" evidence="2">
    <location>
        <begin position="110"/>
        <end position="132"/>
    </location>
</feature>
<organism evidence="3 4">
    <name type="scientific">Trichoderma ghanense</name>
    <dbReference type="NCBI Taxonomy" id="65468"/>
    <lineage>
        <taxon>Eukaryota</taxon>
        <taxon>Fungi</taxon>
        <taxon>Dikarya</taxon>
        <taxon>Ascomycota</taxon>
        <taxon>Pezizomycotina</taxon>
        <taxon>Sordariomycetes</taxon>
        <taxon>Hypocreomycetidae</taxon>
        <taxon>Hypocreales</taxon>
        <taxon>Hypocreaceae</taxon>
        <taxon>Trichoderma</taxon>
    </lineage>
</organism>
<keyword evidence="2" id="KW-0812">Transmembrane</keyword>
<keyword evidence="2" id="KW-1133">Transmembrane helix</keyword>
<keyword evidence="4" id="KW-1185">Reference proteome</keyword>
<accession>A0ABY2HFA0</accession>
<evidence type="ECO:0000256" key="1">
    <source>
        <dbReference type="SAM" id="MobiDB-lite"/>
    </source>
</evidence>
<keyword evidence="2" id="KW-0472">Membrane</keyword>
<reference evidence="3 4" key="1">
    <citation type="submission" date="2018-01" db="EMBL/GenBank/DDBJ databases">
        <title>Genome characterization of the sugarcane-associated fungus Trichoderma ghanense CCMA-1212 and their application in lignocelulose bioconversion.</title>
        <authorList>
            <person name="Steindorff A.S."/>
            <person name="Mendes T.D."/>
            <person name="Vilela E.S.D."/>
            <person name="Rodrigues D.S."/>
            <person name="Formighieri E.F."/>
            <person name="Melo I.S."/>
            <person name="Favaro L.C.L."/>
        </authorList>
    </citation>
    <scope>NUCLEOTIDE SEQUENCE [LARGE SCALE GENOMIC DNA]</scope>
    <source>
        <strain evidence="3 4">CCMA-1212</strain>
    </source>
</reference>
<feature type="region of interest" description="Disordered" evidence="1">
    <location>
        <begin position="61"/>
        <end position="95"/>
    </location>
</feature>
<feature type="transmembrane region" description="Helical" evidence="2">
    <location>
        <begin position="593"/>
        <end position="615"/>
    </location>
</feature>
<proteinExistence type="predicted"/>
<dbReference type="Pfam" id="PF11915">
    <property type="entry name" value="DUF3433"/>
    <property type="match status" value="2"/>
</dbReference>
<feature type="transmembrane region" description="Helical" evidence="2">
    <location>
        <begin position="215"/>
        <end position="239"/>
    </location>
</feature>
<name>A0ABY2HFA0_9HYPO</name>
<evidence type="ECO:0000256" key="2">
    <source>
        <dbReference type="SAM" id="Phobius"/>
    </source>
</evidence>
<sequence>MSHSGGRLTDAEELPGAHLGAYHQIVSTRRKPVPARAGPYHQAAQNDDLVDIDVAEEEASPLSRLHESLDGGVADSADSGHRSQTPPPKWPRNSQNSHPALWAPIWLSRVALVAFAMTFLLMLLATALLYHFSEEHSGLSVQTEANHYAWKYGPTAVLVVVGALWRQVDFANKILMPWEELRTGPSSADKTLLLDYISPLLPIGLWMAIRNRHWAVVMSIFGQLLIMGTTVFSTGLLILEPTQMFESDHKFQLSSTFQLNQSVDPTFAWAVGPGPAQTYYGINFYGLRYPPGTAQNFVVPEFQVPSMAASNIDYTMSTDGAKVGYDCELLPITNGTETRMPWRSILAPLIVANVTTKDCDIKGVTLAEGPDHNYYHDKNATQNYQAQFVVYPCNYDFDFSRQYITPGNLSMDLQVYNTSRDLRLFMSVVDLRISPYNASVSGPRYMYLHNVTAALCKPYYELGRFEVGVPNANNGSAQALFSAPSAKKSALRQFPHGSLAMAVDTTVGKWVLGNGGVDYVLTATVPTFFQLMSKKAGVKSIRSFMDPELLIRTATDVFNGIAAQALHSIIVQPANRTTTGSISYEEQRLRVKALSTGFMCGFLGLLVMISIAMIFTRPGFAAPDRPGAALSMATLLASSPRLNEILSYMGPLSNQKLQQYLAAYHFRSTNASDPGAGVMIEPVQRNEVQTLSHPAGQGQSQVPSWRPMAGATWFLVLAICLPLAIIASLEIVQHFSDANNGFVSIHNSSSAVLATYIPSAVALVVASLYAAMQMMAATFAPLAPLKRGKAGAGRTISLSLVAQIFPRAFYLSLRSKNFAVAFALFGTFLGGFLSIIVSGLYSGISVPIVKNITLHQGDRFNFDDANISLDDNEAAAIDNLVEYLGLNSTKWISEDLVFNTFTQDAISSTNSSTNVPLTVSIPAVRPSLNCTSIPNDDRQVTIFNQESGSAVFAMPGQSEIVTPQPGYVWVGVNTTMRYADWCEAAPHGMERDEPWMQYFLLPNDTSMAYVGKGSILTWSAGIVGGDGALNTDPSTGVMGDAINETDNGCPTFTVTLGQMRLKKSGKGSKAKITGFEQDLATLVCYQNIEQVMTNVTWQLPHFSLDPIQKPETDERTAKFLKSKRGSQRFPFLPNAWLNDLINPLFNQTLPGPNNTDPANNHVDNFINALVFSKDGRPVTELAGAKNVENLRNMTQRLYKVYMAQAISLNMRDNSTDGDGASLPTYDGVVTTSGHQRLQQNRGPKIALQVVLAVMVACGIATRLLLPVRDVLPHDPCSIAGTATLVAGGELVSRLASSMGEFDGRTSREVLLADELFSLKWWRDEKGVERYGIDLEPS</sequence>
<dbReference type="RefSeq" id="XP_073562216.1">
    <property type="nucleotide sequence ID" value="XM_073698846.1"/>
</dbReference>
<gene>
    <name evidence="3" type="ORF">CCMA1212_001421</name>
</gene>
<feature type="transmembrane region" description="Helical" evidence="2">
    <location>
        <begin position="753"/>
        <end position="772"/>
    </location>
</feature>
<evidence type="ECO:0000313" key="3">
    <source>
        <dbReference type="EMBL" id="TFB06015.1"/>
    </source>
</evidence>
<dbReference type="PANTHER" id="PTHR37544">
    <property type="entry name" value="SPRAY-RELATED"/>
    <property type="match status" value="1"/>
</dbReference>
<feature type="transmembrane region" description="Helical" evidence="2">
    <location>
        <begin position="818"/>
        <end position="841"/>
    </location>
</feature>
<dbReference type="PANTHER" id="PTHR37544:SF3">
    <property type="entry name" value="SPRAY"/>
    <property type="match status" value="1"/>
</dbReference>
<evidence type="ECO:0000313" key="4">
    <source>
        <dbReference type="Proteomes" id="UP001642720"/>
    </source>
</evidence>
<feature type="region of interest" description="Disordered" evidence="1">
    <location>
        <begin position="30"/>
        <end position="49"/>
    </location>
</feature>
<dbReference type="EMBL" id="PPTA01000002">
    <property type="protein sequence ID" value="TFB06015.1"/>
    <property type="molecule type" value="Genomic_DNA"/>
</dbReference>
<feature type="transmembrane region" description="Helical" evidence="2">
    <location>
        <begin position="152"/>
        <end position="171"/>
    </location>
</feature>
<dbReference type="GeneID" id="300573296"/>
<comment type="caution">
    <text evidence="3">The sequence shown here is derived from an EMBL/GenBank/DDBJ whole genome shotgun (WGS) entry which is preliminary data.</text>
</comment>
<dbReference type="Proteomes" id="UP001642720">
    <property type="component" value="Unassembled WGS sequence"/>
</dbReference>
<feature type="transmembrane region" description="Helical" evidence="2">
    <location>
        <begin position="711"/>
        <end position="732"/>
    </location>
</feature>